<feature type="transmembrane region" description="Helical" evidence="1">
    <location>
        <begin position="116"/>
        <end position="135"/>
    </location>
</feature>
<feature type="domain" description="EamA" evidence="2">
    <location>
        <begin position="4"/>
        <end position="133"/>
    </location>
</feature>
<gene>
    <name evidence="3" type="ORF">ACFOGH_07230</name>
</gene>
<evidence type="ECO:0000313" key="4">
    <source>
        <dbReference type="Proteomes" id="UP001595547"/>
    </source>
</evidence>
<keyword evidence="1" id="KW-0472">Membrane</keyword>
<dbReference type="Proteomes" id="UP001595547">
    <property type="component" value="Unassembled WGS sequence"/>
</dbReference>
<feature type="domain" description="EamA" evidence="2">
    <location>
        <begin position="147"/>
        <end position="277"/>
    </location>
</feature>
<dbReference type="Pfam" id="PF00892">
    <property type="entry name" value="EamA"/>
    <property type="match status" value="2"/>
</dbReference>
<organism evidence="3 4">
    <name type="scientific">Cypionkella sinensis</name>
    <dbReference type="NCBI Taxonomy" id="1756043"/>
    <lineage>
        <taxon>Bacteria</taxon>
        <taxon>Pseudomonadati</taxon>
        <taxon>Pseudomonadota</taxon>
        <taxon>Alphaproteobacteria</taxon>
        <taxon>Rhodobacterales</taxon>
        <taxon>Paracoccaceae</taxon>
        <taxon>Cypionkella</taxon>
    </lineage>
</organism>
<protein>
    <submittedName>
        <fullName evidence="3">EamA family transporter</fullName>
    </submittedName>
</protein>
<dbReference type="SUPFAM" id="SSF103481">
    <property type="entry name" value="Multidrug resistance efflux transporter EmrE"/>
    <property type="match status" value="2"/>
</dbReference>
<comment type="caution">
    <text evidence="3">The sequence shown here is derived from an EMBL/GenBank/DDBJ whole genome shotgun (WGS) entry which is preliminary data.</text>
</comment>
<reference evidence="4" key="1">
    <citation type="journal article" date="2019" name="Int. J. Syst. Evol. Microbiol.">
        <title>The Global Catalogue of Microorganisms (GCM) 10K type strain sequencing project: providing services to taxonomists for standard genome sequencing and annotation.</title>
        <authorList>
            <consortium name="The Broad Institute Genomics Platform"/>
            <consortium name="The Broad Institute Genome Sequencing Center for Infectious Disease"/>
            <person name="Wu L."/>
            <person name="Ma J."/>
        </authorList>
    </citation>
    <scope>NUCLEOTIDE SEQUENCE [LARGE SCALE GENOMIC DNA]</scope>
    <source>
        <strain evidence="4">KCTC 52039</strain>
    </source>
</reference>
<feature type="transmembrane region" description="Helical" evidence="1">
    <location>
        <begin position="179"/>
        <end position="198"/>
    </location>
</feature>
<accession>A0ABV7J1G2</accession>
<name>A0ABV7J1G2_9RHOB</name>
<dbReference type="RefSeq" id="WP_380072396.1">
    <property type="nucleotide sequence ID" value="NZ_JBHRTO010000001.1"/>
</dbReference>
<feature type="transmembrane region" description="Helical" evidence="1">
    <location>
        <begin position="235"/>
        <end position="255"/>
    </location>
</feature>
<evidence type="ECO:0000259" key="2">
    <source>
        <dbReference type="Pfam" id="PF00892"/>
    </source>
</evidence>
<keyword evidence="1" id="KW-1133">Transmembrane helix</keyword>
<keyword evidence="1" id="KW-0812">Transmembrane</keyword>
<sequence length="280" mass="28297">MQSLFLGLTAALLWGLHDFTVRKIGAKADAAALYLIVLVVGAVLLMPLALGAGGWETLTPAVLGLCAAAGVVAAVAGYGLYRAFAIGPVRLVAPICGAFPLLSVGYAVARGAEAGPMVWLGVIAVVGGIAVVARGETAEGEGAPRAAVAWALMACVSFAATFGLLQAAAEQAADLPVSLISRLAACAAMLIWVVVQRIDLKPALALWPTLSLMGALDVTALTAVTVAGGFARPEFASVAASIFGIVTILLAWRFLGEALKPLQWAGAVVVFAGIAILGLV</sequence>
<dbReference type="InterPro" id="IPR000620">
    <property type="entry name" value="EamA_dom"/>
</dbReference>
<dbReference type="InterPro" id="IPR037185">
    <property type="entry name" value="EmrE-like"/>
</dbReference>
<feature type="transmembrane region" description="Helical" evidence="1">
    <location>
        <begin position="204"/>
        <end position="228"/>
    </location>
</feature>
<evidence type="ECO:0000313" key="3">
    <source>
        <dbReference type="EMBL" id="MFC3180774.1"/>
    </source>
</evidence>
<feature type="transmembrane region" description="Helical" evidence="1">
    <location>
        <begin position="261"/>
        <end position="279"/>
    </location>
</feature>
<proteinExistence type="predicted"/>
<keyword evidence="4" id="KW-1185">Reference proteome</keyword>
<dbReference type="EMBL" id="JBHRTO010000001">
    <property type="protein sequence ID" value="MFC3180774.1"/>
    <property type="molecule type" value="Genomic_DNA"/>
</dbReference>
<feature type="transmembrane region" description="Helical" evidence="1">
    <location>
        <begin position="33"/>
        <end position="55"/>
    </location>
</feature>
<evidence type="ECO:0000256" key="1">
    <source>
        <dbReference type="SAM" id="Phobius"/>
    </source>
</evidence>
<feature type="transmembrane region" description="Helical" evidence="1">
    <location>
        <begin position="62"/>
        <end position="81"/>
    </location>
</feature>
<feature type="transmembrane region" description="Helical" evidence="1">
    <location>
        <begin position="147"/>
        <end position="167"/>
    </location>
</feature>
<feature type="transmembrane region" description="Helical" evidence="1">
    <location>
        <begin position="87"/>
        <end position="109"/>
    </location>
</feature>